<dbReference type="PROSITE" id="PS51084">
    <property type="entry name" value="HIT_2"/>
    <property type="match status" value="1"/>
</dbReference>
<dbReference type="OrthoDB" id="9784774at2"/>
<evidence type="ECO:0000313" key="5">
    <source>
        <dbReference type="Proteomes" id="UP000187439"/>
    </source>
</evidence>
<dbReference type="InterPro" id="IPR001310">
    <property type="entry name" value="Histidine_triad_HIT"/>
</dbReference>
<dbReference type="GO" id="GO:0009117">
    <property type="term" value="P:nucleotide metabolic process"/>
    <property type="evidence" value="ECO:0007669"/>
    <property type="project" value="TreeGrafter"/>
</dbReference>
<protein>
    <submittedName>
        <fullName evidence="4">HIT family protein</fullName>
    </submittedName>
</protein>
<organism evidence="4 5">
    <name type="scientific">Paenibacillus odorifer</name>
    <dbReference type="NCBI Taxonomy" id="189426"/>
    <lineage>
        <taxon>Bacteria</taxon>
        <taxon>Bacillati</taxon>
        <taxon>Bacillota</taxon>
        <taxon>Bacilli</taxon>
        <taxon>Bacillales</taxon>
        <taxon>Paenibacillaceae</taxon>
        <taxon>Paenibacillus</taxon>
    </lineage>
</organism>
<dbReference type="PANTHER" id="PTHR46648">
    <property type="entry name" value="HIT FAMILY PROTEIN 1"/>
    <property type="match status" value="1"/>
</dbReference>
<feature type="active site" description="Tele-AMP-histidine intermediate" evidence="1">
    <location>
        <position position="99"/>
    </location>
</feature>
<dbReference type="Gene3D" id="3.30.428.10">
    <property type="entry name" value="HIT-like"/>
    <property type="match status" value="1"/>
</dbReference>
<reference evidence="4 5" key="1">
    <citation type="submission" date="2016-10" db="EMBL/GenBank/DDBJ databases">
        <title>Paenibacillus species isolates.</title>
        <authorList>
            <person name="Beno S.M."/>
        </authorList>
    </citation>
    <scope>NUCLEOTIDE SEQUENCE [LARGE SCALE GENOMIC DNA]</scope>
    <source>
        <strain evidence="4 5">FSL H7-0710</strain>
    </source>
</reference>
<dbReference type="InterPro" id="IPR036265">
    <property type="entry name" value="HIT-like_sf"/>
</dbReference>
<evidence type="ECO:0000256" key="1">
    <source>
        <dbReference type="PIRSR" id="PIRSR601310-1"/>
    </source>
</evidence>
<name>A0A1R0Y6V4_9BACL</name>
<gene>
    <name evidence="4" type="ORF">BSK52_05970</name>
</gene>
<feature type="domain" description="HIT" evidence="3">
    <location>
        <begin position="4"/>
        <end position="110"/>
    </location>
</feature>
<feature type="short sequence motif" description="Histidine triad motif" evidence="2">
    <location>
        <begin position="95"/>
        <end position="99"/>
    </location>
</feature>
<evidence type="ECO:0000313" key="4">
    <source>
        <dbReference type="EMBL" id="OMD43045.1"/>
    </source>
</evidence>
<comment type="caution">
    <text evidence="4">The sequence shown here is derived from an EMBL/GenBank/DDBJ whole genome shotgun (WGS) entry which is preliminary data.</text>
</comment>
<dbReference type="Proteomes" id="UP000187439">
    <property type="component" value="Unassembled WGS sequence"/>
</dbReference>
<dbReference type="EMBL" id="MPTC01000003">
    <property type="protein sequence ID" value="OMD43045.1"/>
    <property type="molecule type" value="Genomic_DNA"/>
</dbReference>
<dbReference type="RefSeq" id="WP_042126762.1">
    <property type="nucleotide sequence ID" value="NZ_MPTC01000003.1"/>
</dbReference>
<accession>A0A1R0Y6V4</accession>
<evidence type="ECO:0000259" key="3">
    <source>
        <dbReference type="PROSITE" id="PS51084"/>
    </source>
</evidence>
<evidence type="ECO:0000256" key="2">
    <source>
        <dbReference type="PROSITE-ProRule" id="PRU00464"/>
    </source>
</evidence>
<dbReference type="AlphaFoldDB" id="A0A1R0Y6V4"/>
<sequence>MECLGCRIANGIEPNLNIIFENERITCVLDIAPFNEGHTLILPKKHYLDIDEIDQETAYSIMDASKMLSTVLKCLYKPDGIRVSQDGGTFNDLNHYHMHLIPRYEGDGFTWGEPLHPDGAENRLPQTKEKIITVLNELFN</sequence>
<proteinExistence type="predicted"/>
<dbReference type="GO" id="GO:0003824">
    <property type="term" value="F:catalytic activity"/>
    <property type="evidence" value="ECO:0007669"/>
    <property type="project" value="InterPro"/>
</dbReference>
<dbReference type="InterPro" id="IPR011146">
    <property type="entry name" value="HIT-like"/>
</dbReference>
<dbReference type="SUPFAM" id="SSF54197">
    <property type="entry name" value="HIT-like"/>
    <property type="match status" value="1"/>
</dbReference>
<dbReference type="Pfam" id="PF01230">
    <property type="entry name" value="HIT"/>
    <property type="match status" value="1"/>
</dbReference>
<dbReference type="PANTHER" id="PTHR46648:SF1">
    <property type="entry name" value="ADENOSINE 5'-MONOPHOSPHORAMIDASE HNT1"/>
    <property type="match status" value="1"/>
</dbReference>